<accession>A0A2T0JZC6</accession>
<dbReference type="EMBL" id="PVMZ01000022">
    <property type="protein sequence ID" value="PRX15845.1"/>
    <property type="molecule type" value="Genomic_DNA"/>
</dbReference>
<protein>
    <submittedName>
        <fullName evidence="1">Uncharacterized protein</fullName>
    </submittedName>
</protein>
<evidence type="ECO:0000313" key="1">
    <source>
        <dbReference type="EMBL" id="PRX15845.1"/>
    </source>
</evidence>
<dbReference type="Proteomes" id="UP000239415">
    <property type="component" value="Unassembled WGS sequence"/>
</dbReference>
<comment type="caution">
    <text evidence="1">The sequence shown here is derived from an EMBL/GenBank/DDBJ whole genome shotgun (WGS) entry which is preliminary data.</text>
</comment>
<dbReference type="AlphaFoldDB" id="A0A2T0JZC6"/>
<evidence type="ECO:0000313" key="2">
    <source>
        <dbReference type="Proteomes" id="UP000239415"/>
    </source>
</evidence>
<dbReference type="RefSeq" id="WP_170154181.1">
    <property type="nucleotide sequence ID" value="NZ_BOMO01000022.1"/>
</dbReference>
<organism evidence="1 2">
    <name type="scientific">Actinoplanes italicus</name>
    <dbReference type="NCBI Taxonomy" id="113567"/>
    <lineage>
        <taxon>Bacteria</taxon>
        <taxon>Bacillati</taxon>
        <taxon>Actinomycetota</taxon>
        <taxon>Actinomycetes</taxon>
        <taxon>Micromonosporales</taxon>
        <taxon>Micromonosporaceae</taxon>
        <taxon>Actinoplanes</taxon>
    </lineage>
</organism>
<name>A0A2T0JZC6_9ACTN</name>
<keyword evidence="2" id="KW-1185">Reference proteome</keyword>
<proteinExistence type="predicted"/>
<sequence>MNIDDFEEKNAHLARRAAARTGRDRIAQVLVLEPWGLFSRLFSWF</sequence>
<reference evidence="1 2" key="1">
    <citation type="submission" date="2018-03" db="EMBL/GenBank/DDBJ databases">
        <title>Genomic Encyclopedia of Archaeal and Bacterial Type Strains, Phase II (KMG-II): from individual species to whole genera.</title>
        <authorList>
            <person name="Goeker M."/>
        </authorList>
    </citation>
    <scope>NUCLEOTIDE SEQUENCE [LARGE SCALE GENOMIC DNA]</scope>
    <source>
        <strain evidence="1 2">DSM 43146</strain>
    </source>
</reference>
<gene>
    <name evidence="1" type="ORF">CLV67_12285</name>
</gene>